<protein>
    <submittedName>
        <fullName evidence="1">Uncharacterized protein</fullName>
    </submittedName>
</protein>
<keyword evidence="2" id="KW-1185">Reference proteome</keyword>
<name>A0A2N5UL43_9BASI</name>
<sequence>MDVDPFIHGYVGNPQQLNENSSTGHTLSSVLVWFPFRSKEVFTACLMLGYLHNLMSRDTYMQLRVILSLWNLVLPHWDTVQMTRDRIKKAASFKIVESTSVWGNKLFTISLKTILANELANIYVVNNLEFFPCISDGTTMVDRLCYSYKWREDLPRQYRAQMVVSREKHFYIYEPTQLITGEVVVPLFFYKCKDVLLSKCITPQYSKDIDTNVTHIILPSNVRFNDQALLTIEVEKFHLIYSEITLQDGQYLSQFCRNVLYEESLGGKISLQSKTYNLLHLPNSWREKAKGKIIRHVPITLYADDTSGNVSKQWNKHISFYFTLSGLPPNLTNQEYHCHFLGTSNVAGVLELAEPIINELNDLATNGCPAYDCKLGEDVLIMSVVLAFLADSPMHAEVTSTPMPAVSNNPCRMCHLSVENRGDKQTTSYVHDFFGQPCGSDKLSTRLRVWNETISRSKELWELGKDKSRNAYNTQAKTYGLNDVINKEFLERYSLEMDYPGEKERIKKIELEDADRLFNPFYKLKGFDGTQDTPVETLHVYLLGCVEYLVTDFMQSMKDKVKQIEANWTAFNIQSLNIGYIKPQYLVKHYGSLIGKDYKIILQAAPFVYFPLMNEEQRSLWFSLCYLGSIIFQTKITDMDSYIDEMKKHINIFLYHITKMSARWSNKPKYHQLTHLPQGTERFGNPSLFASEKFESYNSVLRHASVHSNRHSPGRDIAKTFANYQVMRLILSGGRLYDHVADTFMEPSENVSKVFQNEVRIQHLMGLNQGQSTIYPALRIENVPEKRKKEAPSVMLERNPNKKFRQVDSIRINEHEVVDADMFVLVELPNGGPKFIGQVIGLWQALPKESNSFFLHLFQYTKVPEIHKFYNMREFKTINNDVCVDSQ</sequence>
<dbReference type="AlphaFoldDB" id="A0A2N5UL43"/>
<feature type="non-terminal residue" evidence="1">
    <location>
        <position position="887"/>
    </location>
</feature>
<accession>A0A2N5UL43</accession>
<dbReference type="OrthoDB" id="2506480at2759"/>
<evidence type="ECO:0000313" key="2">
    <source>
        <dbReference type="Proteomes" id="UP000235388"/>
    </source>
</evidence>
<dbReference type="PANTHER" id="PTHR31912">
    <property type="entry name" value="IP13529P"/>
    <property type="match status" value="1"/>
</dbReference>
<organism evidence="1 2">
    <name type="scientific">Puccinia coronata f. sp. avenae</name>
    <dbReference type="NCBI Taxonomy" id="200324"/>
    <lineage>
        <taxon>Eukaryota</taxon>
        <taxon>Fungi</taxon>
        <taxon>Dikarya</taxon>
        <taxon>Basidiomycota</taxon>
        <taxon>Pucciniomycotina</taxon>
        <taxon>Pucciniomycetes</taxon>
        <taxon>Pucciniales</taxon>
        <taxon>Pucciniaceae</taxon>
        <taxon>Puccinia</taxon>
    </lineage>
</organism>
<gene>
    <name evidence="1" type="ORF">PCANC_12471</name>
</gene>
<evidence type="ECO:0000313" key="1">
    <source>
        <dbReference type="EMBL" id="PLW38473.1"/>
    </source>
</evidence>
<proteinExistence type="predicted"/>
<reference evidence="1 2" key="1">
    <citation type="submission" date="2017-11" db="EMBL/GenBank/DDBJ databases">
        <title>De novo assembly and phasing of dikaryotic genomes from two isolates of Puccinia coronata f. sp. avenae, the causal agent of oat crown rust.</title>
        <authorList>
            <person name="Miller M.E."/>
            <person name="Zhang Y."/>
            <person name="Omidvar V."/>
            <person name="Sperschneider J."/>
            <person name="Schwessinger B."/>
            <person name="Raley C."/>
            <person name="Palmer J.M."/>
            <person name="Garnica D."/>
            <person name="Upadhyaya N."/>
            <person name="Rathjen J."/>
            <person name="Taylor J.M."/>
            <person name="Park R.F."/>
            <person name="Dodds P.N."/>
            <person name="Hirsch C.D."/>
            <person name="Kianian S.F."/>
            <person name="Figueroa M."/>
        </authorList>
    </citation>
    <scope>NUCLEOTIDE SEQUENCE [LARGE SCALE GENOMIC DNA]</scope>
    <source>
        <strain evidence="1">12NC29</strain>
    </source>
</reference>
<dbReference type="Proteomes" id="UP000235388">
    <property type="component" value="Unassembled WGS sequence"/>
</dbReference>
<dbReference type="EMBL" id="PGCJ01000207">
    <property type="protein sequence ID" value="PLW38473.1"/>
    <property type="molecule type" value="Genomic_DNA"/>
</dbReference>
<comment type="caution">
    <text evidence="1">The sequence shown here is derived from an EMBL/GenBank/DDBJ whole genome shotgun (WGS) entry which is preliminary data.</text>
</comment>
<dbReference type="STRING" id="200324.A0A2N5UL43"/>
<dbReference type="PANTHER" id="PTHR31912:SF34">
    <property type="entry name" value="NOTOCHORD-RELATED PROTEIN"/>
    <property type="match status" value="1"/>
</dbReference>